<protein>
    <submittedName>
        <fullName evidence="1">Uncharacterized protein</fullName>
    </submittedName>
</protein>
<evidence type="ECO:0000313" key="2">
    <source>
        <dbReference type="Proteomes" id="UP001152561"/>
    </source>
</evidence>
<reference evidence="2" key="1">
    <citation type="journal article" date="2023" name="Proc. Natl. Acad. Sci. U.S.A.">
        <title>Genomic and structural basis for evolution of tropane alkaloid biosynthesis.</title>
        <authorList>
            <person name="Wanga Y.-J."/>
            <person name="Taina T."/>
            <person name="Yua J.-Y."/>
            <person name="Lia J."/>
            <person name="Xua B."/>
            <person name="Chenc J."/>
            <person name="D'Auriad J.C."/>
            <person name="Huanga J.-P."/>
            <person name="Huanga S.-X."/>
        </authorList>
    </citation>
    <scope>NUCLEOTIDE SEQUENCE [LARGE SCALE GENOMIC DNA]</scope>
    <source>
        <strain evidence="2">cv. KIB-2019</strain>
    </source>
</reference>
<gene>
    <name evidence="1" type="ORF">K7X08_030954</name>
</gene>
<sequence>MGLDTDARMRNAERVTESRDRMIEYLTGGFEPKREDTLGKALELYTINQAILKSKERVIDLPWKKEAGSENVARNVTNILDNNGPRQSTLSTNWLVEKIAKINQQIAEVDVARDALVQARDHYLLLLSSQKGGETSVQRE</sequence>
<evidence type="ECO:0000313" key="1">
    <source>
        <dbReference type="EMBL" id="KAJ8568732.1"/>
    </source>
</evidence>
<name>A0A9Q1MUH0_9SOLA</name>
<proteinExistence type="predicted"/>
<organism evidence="1 2">
    <name type="scientific">Anisodus acutangulus</name>
    <dbReference type="NCBI Taxonomy" id="402998"/>
    <lineage>
        <taxon>Eukaryota</taxon>
        <taxon>Viridiplantae</taxon>
        <taxon>Streptophyta</taxon>
        <taxon>Embryophyta</taxon>
        <taxon>Tracheophyta</taxon>
        <taxon>Spermatophyta</taxon>
        <taxon>Magnoliopsida</taxon>
        <taxon>eudicotyledons</taxon>
        <taxon>Gunneridae</taxon>
        <taxon>Pentapetalae</taxon>
        <taxon>asterids</taxon>
        <taxon>lamiids</taxon>
        <taxon>Solanales</taxon>
        <taxon>Solanaceae</taxon>
        <taxon>Solanoideae</taxon>
        <taxon>Hyoscyameae</taxon>
        <taxon>Anisodus</taxon>
    </lineage>
</organism>
<comment type="caution">
    <text evidence="1">The sequence shown here is derived from an EMBL/GenBank/DDBJ whole genome shotgun (WGS) entry which is preliminary data.</text>
</comment>
<dbReference type="EMBL" id="JAJAGQ010000003">
    <property type="protein sequence ID" value="KAJ8568732.1"/>
    <property type="molecule type" value="Genomic_DNA"/>
</dbReference>
<keyword evidence="2" id="KW-1185">Reference proteome</keyword>
<accession>A0A9Q1MUH0</accession>
<dbReference type="AlphaFoldDB" id="A0A9Q1MUH0"/>
<dbReference type="Proteomes" id="UP001152561">
    <property type="component" value="Unassembled WGS sequence"/>
</dbReference>